<dbReference type="InterPro" id="IPR012546">
    <property type="entry name" value="DUF1699"/>
</dbReference>
<dbReference type="AlphaFoldDB" id="A0A9E7M9M1"/>
<name>A0A9E7M9M1_9EURY</name>
<evidence type="ECO:0000313" key="1">
    <source>
        <dbReference type="EMBL" id="USG99568.1"/>
    </source>
</evidence>
<dbReference type="KEGG" id="thei:K1720_08645"/>
<sequence>MKVEIKARNNEELLRKIDEMLSRDATEVYINLRPTKIILVKILEKAPNVKVIKCPPSLYPKVSKKIVKALSQMGIELVPANHSRGRPKKYDVSTLKLIEELIKKGKTPKEISEELGIPLRTVYYIINGR</sequence>
<gene>
    <name evidence="1" type="ORF">K1720_08645</name>
</gene>
<accession>A0A9E7M9M1</accession>
<protein>
    <submittedName>
        <fullName evidence="1">DUF1699 family protein</fullName>
    </submittedName>
</protein>
<dbReference type="Pfam" id="PF08004">
    <property type="entry name" value="DUF1699"/>
    <property type="match status" value="1"/>
</dbReference>
<dbReference type="SUPFAM" id="SSF46689">
    <property type="entry name" value="Homeodomain-like"/>
    <property type="match status" value="1"/>
</dbReference>
<proteinExistence type="predicted"/>
<organism evidence="1 2">
    <name type="scientific">Thermococcus argininiproducens</name>
    <dbReference type="NCBI Taxonomy" id="2866384"/>
    <lineage>
        <taxon>Archaea</taxon>
        <taxon>Methanobacteriati</taxon>
        <taxon>Methanobacteriota</taxon>
        <taxon>Thermococci</taxon>
        <taxon>Thermococcales</taxon>
        <taxon>Thermococcaceae</taxon>
        <taxon>Thermococcus</taxon>
    </lineage>
</organism>
<reference evidence="1 2" key="1">
    <citation type="submission" date="2021-08" db="EMBL/GenBank/DDBJ databases">
        <title>Thermococcus onnuriiensis IOH2.</title>
        <authorList>
            <person name="Park Y.-J."/>
        </authorList>
    </citation>
    <scope>NUCLEOTIDE SEQUENCE [LARGE SCALE GENOMIC DNA]</scope>
    <source>
        <strain evidence="1 2">IOH2</strain>
    </source>
</reference>
<dbReference type="Proteomes" id="UP001056425">
    <property type="component" value="Chromosome"/>
</dbReference>
<dbReference type="InterPro" id="IPR009057">
    <property type="entry name" value="Homeodomain-like_sf"/>
</dbReference>
<dbReference type="RefSeq" id="WP_251948658.1">
    <property type="nucleotide sequence ID" value="NZ_CP080572.1"/>
</dbReference>
<keyword evidence="2" id="KW-1185">Reference proteome</keyword>
<dbReference type="Gene3D" id="1.10.10.60">
    <property type="entry name" value="Homeodomain-like"/>
    <property type="match status" value="1"/>
</dbReference>
<dbReference type="EMBL" id="CP080572">
    <property type="protein sequence ID" value="USG99568.1"/>
    <property type="molecule type" value="Genomic_DNA"/>
</dbReference>
<evidence type="ECO:0000313" key="2">
    <source>
        <dbReference type="Proteomes" id="UP001056425"/>
    </source>
</evidence>
<dbReference type="GeneID" id="72778411"/>